<dbReference type="EMBL" id="JBJUIK010000002">
    <property type="protein sequence ID" value="KAL3534280.1"/>
    <property type="molecule type" value="Genomic_DNA"/>
</dbReference>
<gene>
    <name evidence="5" type="ORF">ACH5RR_002741</name>
</gene>
<dbReference type="PANTHER" id="PTHR32410:SF216">
    <property type="entry name" value="PHORBOL-ESTER_DAG-TYPE DOMAIN-CONTAINING PROTEIN"/>
    <property type="match status" value="1"/>
</dbReference>
<keyword evidence="2" id="KW-0677">Repeat</keyword>
<organism evidence="5 6">
    <name type="scientific">Cinchona calisaya</name>
    <dbReference type="NCBI Taxonomy" id="153742"/>
    <lineage>
        <taxon>Eukaryota</taxon>
        <taxon>Viridiplantae</taxon>
        <taxon>Streptophyta</taxon>
        <taxon>Embryophyta</taxon>
        <taxon>Tracheophyta</taxon>
        <taxon>Spermatophyta</taxon>
        <taxon>Magnoliopsida</taxon>
        <taxon>eudicotyledons</taxon>
        <taxon>Gunneridae</taxon>
        <taxon>Pentapetalae</taxon>
        <taxon>asterids</taxon>
        <taxon>lamiids</taxon>
        <taxon>Gentianales</taxon>
        <taxon>Rubiaceae</taxon>
        <taxon>Cinchonoideae</taxon>
        <taxon>Cinchoneae</taxon>
        <taxon>Cinchona</taxon>
    </lineage>
</organism>
<dbReference type="AlphaFoldDB" id="A0ABD3AST9"/>
<accession>A0ABD3AST9</accession>
<dbReference type="GO" id="GO:0046872">
    <property type="term" value="F:metal ion binding"/>
    <property type="evidence" value="ECO:0007669"/>
    <property type="project" value="UniProtKB-KW"/>
</dbReference>
<evidence type="ECO:0000256" key="2">
    <source>
        <dbReference type="ARBA" id="ARBA00022737"/>
    </source>
</evidence>
<evidence type="ECO:0000313" key="5">
    <source>
        <dbReference type="EMBL" id="KAL3534280.1"/>
    </source>
</evidence>
<dbReference type="PANTHER" id="PTHR32410">
    <property type="entry name" value="CYSTEINE/HISTIDINE-RICH C1 DOMAIN FAMILY PROTEIN"/>
    <property type="match status" value="1"/>
</dbReference>
<keyword evidence="1" id="KW-0479">Metal-binding</keyword>
<dbReference type="InterPro" id="IPR046349">
    <property type="entry name" value="C1-like_sf"/>
</dbReference>
<dbReference type="PROSITE" id="PS50081">
    <property type="entry name" value="ZF_DAG_PE_2"/>
    <property type="match status" value="1"/>
</dbReference>
<dbReference type="InterPro" id="IPR002219">
    <property type="entry name" value="PKC_DAG/PE"/>
</dbReference>
<keyword evidence="6" id="KW-1185">Reference proteome</keyword>
<feature type="domain" description="Phorbol-ester/DAG-type" evidence="4">
    <location>
        <begin position="207"/>
        <end position="266"/>
    </location>
</feature>
<evidence type="ECO:0000256" key="3">
    <source>
        <dbReference type="ARBA" id="ARBA00022833"/>
    </source>
</evidence>
<evidence type="ECO:0000259" key="4">
    <source>
        <dbReference type="PROSITE" id="PS50081"/>
    </source>
</evidence>
<comment type="caution">
    <text evidence="5">The sequence shown here is derived from an EMBL/GenBank/DDBJ whole genome shotgun (WGS) entry which is preliminary data.</text>
</comment>
<dbReference type="SMART" id="SM00109">
    <property type="entry name" value="C1"/>
    <property type="match status" value="3"/>
</dbReference>
<dbReference type="InterPro" id="IPR004146">
    <property type="entry name" value="DC1"/>
</dbReference>
<protein>
    <recommendedName>
        <fullName evidence="4">Phorbol-ester/DAG-type domain-containing protein</fullName>
    </recommendedName>
</protein>
<dbReference type="InterPro" id="IPR053192">
    <property type="entry name" value="Vacuole_Formation_Reg"/>
</dbReference>
<keyword evidence="3" id="KW-0862">Zinc</keyword>
<dbReference type="SUPFAM" id="SSF57889">
    <property type="entry name" value="Cysteine-rich domain"/>
    <property type="match status" value="3"/>
</dbReference>
<dbReference type="Proteomes" id="UP001630127">
    <property type="component" value="Unassembled WGS sequence"/>
</dbReference>
<evidence type="ECO:0000313" key="6">
    <source>
        <dbReference type="Proteomes" id="UP001630127"/>
    </source>
</evidence>
<reference evidence="5 6" key="1">
    <citation type="submission" date="2024-11" db="EMBL/GenBank/DDBJ databases">
        <title>A near-complete genome assembly of Cinchona calisaya.</title>
        <authorList>
            <person name="Lian D.C."/>
            <person name="Zhao X.W."/>
            <person name="Wei L."/>
        </authorList>
    </citation>
    <scope>NUCLEOTIDE SEQUENCE [LARGE SCALE GENOMIC DNA]</scope>
    <source>
        <tissue evidence="5">Nenye</tissue>
    </source>
</reference>
<name>A0ABD3AST9_9GENT</name>
<dbReference type="Pfam" id="PF03107">
    <property type="entry name" value="C1_2"/>
    <property type="match status" value="3"/>
</dbReference>
<proteinExistence type="predicted"/>
<evidence type="ECO:0000256" key="1">
    <source>
        <dbReference type="ARBA" id="ARBA00022723"/>
    </source>
</evidence>
<sequence length="332" mass="38499">MNNFVMAIRHIMEKQHGKDIQRLAAVTVENHEHSLVLCEVQNDSNSNEQLENLCNKCIEPIISTCYRCCECNYSLHLTCAQLPNELKHPGHEEHTLKLVHISKVWEIIGCRACQFYTNGYFFECEICDYRLDVKCALLPTKIVHKSHKHALLQNYFQKSLITHWKYRGCLNCNGCGNRIWSSTYSFSCEPCNFYSDHACALLPHCVNHKWDKHSLILCFPPFTDHPEEIYCEICEEEIHPKYWHYRCRECDQSFHPNCIPRLGESRNMKFGRSIKVVGHPHPITSVRQGEFRSSCGSCNESLYGQRAFKCASCKYSLCFDCVPDLVDSGKLC</sequence>